<reference evidence="1" key="1">
    <citation type="submission" date="2014-11" db="EMBL/GenBank/DDBJ databases">
        <authorList>
            <person name="Amaro Gonzalez C."/>
        </authorList>
    </citation>
    <scope>NUCLEOTIDE SEQUENCE</scope>
</reference>
<name>A0A0E9RX35_ANGAN</name>
<sequence>MDDKKWLR</sequence>
<dbReference type="EMBL" id="GBXM01075642">
    <property type="protein sequence ID" value="JAH32935.1"/>
    <property type="molecule type" value="Transcribed_RNA"/>
</dbReference>
<accession>A0A0E9RX35</accession>
<reference evidence="1" key="2">
    <citation type="journal article" date="2015" name="Fish Shellfish Immunol.">
        <title>Early steps in the European eel (Anguilla anguilla)-Vibrio vulnificus interaction in the gills: Role of the RtxA13 toxin.</title>
        <authorList>
            <person name="Callol A."/>
            <person name="Pajuelo D."/>
            <person name="Ebbesson L."/>
            <person name="Teles M."/>
            <person name="MacKenzie S."/>
            <person name="Amaro C."/>
        </authorList>
    </citation>
    <scope>NUCLEOTIDE SEQUENCE</scope>
</reference>
<proteinExistence type="predicted"/>
<evidence type="ECO:0000313" key="1">
    <source>
        <dbReference type="EMBL" id="JAH32935.1"/>
    </source>
</evidence>
<organism evidence="1">
    <name type="scientific">Anguilla anguilla</name>
    <name type="common">European freshwater eel</name>
    <name type="synonym">Muraena anguilla</name>
    <dbReference type="NCBI Taxonomy" id="7936"/>
    <lineage>
        <taxon>Eukaryota</taxon>
        <taxon>Metazoa</taxon>
        <taxon>Chordata</taxon>
        <taxon>Craniata</taxon>
        <taxon>Vertebrata</taxon>
        <taxon>Euteleostomi</taxon>
        <taxon>Actinopterygii</taxon>
        <taxon>Neopterygii</taxon>
        <taxon>Teleostei</taxon>
        <taxon>Anguilliformes</taxon>
        <taxon>Anguillidae</taxon>
        <taxon>Anguilla</taxon>
    </lineage>
</organism>
<protein>
    <submittedName>
        <fullName evidence="1">Uncharacterized protein</fullName>
    </submittedName>
</protein>